<organism evidence="2 3">
    <name type="scientific">Caenorhabditis briggsae</name>
    <dbReference type="NCBI Taxonomy" id="6238"/>
    <lineage>
        <taxon>Eukaryota</taxon>
        <taxon>Metazoa</taxon>
        <taxon>Ecdysozoa</taxon>
        <taxon>Nematoda</taxon>
        <taxon>Chromadorea</taxon>
        <taxon>Rhabditida</taxon>
        <taxon>Rhabditina</taxon>
        <taxon>Rhabditomorpha</taxon>
        <taxon>Rhabditoidea</taxon>
        <taxon>Rhabditidae</taxon>
        <taxon>Peloderinae</taxon>
        <taxon>Caenorhabditis</taxon>
    </lineage>
</organism>
<feature type="compositionally biased region" description="Basic and acidic residues" evidence="1">
    <location>
        <begin position="25"/>
        <end position="41"/>
    </location>
</feature>
<name>A0AAE9IL01_CAEBR</name>
<sequence>MPIVKVFFGMSVRRAEEEQPQAVAEVERSGLETENSEDVHVGKRRTTRRQVAGGKSRLRRRFGGRQVRLEEPKESKESKESKAERKFLKKELMLAKKLSRAEAQKAKKDAKEIQNKGEVSEIVAGKRERSASRRSSSGRSKSDESRKGKRSVSFRRSKSEGRKFLKPKMTKEEKLAKKLARKEANSKKRERAGSSSERSRSKSTESRKEKGNQSVKMGKKVRLSNSKMSDEEKQAKKLARQEAKETAKTFKTAPETSEERPEILDFTLAPMTKALAIKLRRDERKLKRQAVKKALKDPNRIRLGTFQYGKLVNVPAAFRDMRKRAGRR</sequence>
<feature type="compositionally biased region" description="Basic and acidic residues" evidence="1">
    <location>
        <begin position="67"/>
        <end position="85"/>
    </location>
</feature>
<feature type="compositionally biased region" description="Basic and acidic residues" evidence="1">
    <location>
        <begin position="197"/>
        <end position="211"/>
    </location>
</feature>
<feature type="compositionally biased region" description="Basic and acidic residues" evidence="1">
    <location>
        <begin position="157"/>
        <end position="187"/>
    </location>
</feature>
<protein>
    <submittedName>
        <fullName evidence="2">Uncharacterized protein</fullName>
    </submittedName>
</protein>
<feature type="compositionally biased region" description="Basic residues" evidence="1">
    <location>
        <begin position="147"/>
        <end position="156"/>
    </location>
</feature>
<gene>
    <name evidence="2" type="ORF">L3Y34_005807</name>
</gene>
<dbReference type="Proteomes" id="UP000827892">
    <property type="component" value="Chromosome IV"/>
</dbReference>
<reference evidence="2 3" key="1">
    <citation type="submission" date="2022-05" db="EMBL/GenBank/DDBJ databases">
        <title>Chromosome-level reference genomes for two strains of Caenorhabditis briggsae: an improved platform for comparative genomics.</title>
        <authorList>
            <person name="Stevens L."/>
            <person name="Andersen E.C."/>
        </authorList>
    </citation>
    <scope>NUCLEOTIDE SEQUENCE [LARGE SCALE GENOMIC DNA]</scope>
    <source>
        <strain evidence="2">QX1410_ONT</strain>
        <tissue evidence="2">Whole-organism</tissue>
    </source>
</reference>
<feature type="compositionally biased region" description="Basic and acidic residues" evidence="1">
    <location>
        <begin position="228"/>
        <end position="248"/>
    </location>
</feature>
<dbReference type="AlphaFoldDB" id="A0AAE9IL01"/>
<feature type="compositionally biased region" description="Basic and acidic residues" evidence="1">
    <location>
        <begin position="100"/>
        <end position="131"/>
    </location>
</feature>
<feature type="region of interest" description="Disordered" evidence="1">
    <location>
        <begin position="15"/>
        <end position="85"/>
    </location>
</feature>
<evidence type="ECO:0000313" key="2">
    <source>
        <dbReference type="EMBL" id="ULT98243.1"/>
    </source>
</evidence>
<evidence type="ECO:0000256" key="1">
    <source>
        <dbReference type="SAM" id="MobiDB-lite"/>
    </source>
</evidence>
<evidence type="ECO:0000313" key="3">
    <source>
        <dbReference type="Proteomes" id="UP000827892"/>
    </source>
</evidence>
<feature type="region of interest" description="Disordered" evidence="1">
    <location>
        <begin position="100"/>
        <end position="262"/>
    </location>
</feature>
<accession>A0AAE9IL01</accession>
<dbReference type="EMBL" id="CP090894">
    <property type="protein sequence ID" value="ULT98243.1"/>
    <property type="molecule type" value="Genomic_DNA"/>
</dbReference>
<proteinExistence type="predicted"/>